<evidence type="ECO:0000256" key="2">
    <source>
        <dbReference type="ARBA" id="ARBA00023315"/>
    </source>
</evidence>
<feature type="domain" description="N-acetyltransferase" evidence="4">
    <location>
        <begin position="6"/>
        <end position="204"/>
    </location>
</feature>
<dbReference type="PANTHER" id="PTHR42919:SF8">
    <property type="entry name" value="N-ALPHA-ACETYLTRANSFERASE 50"/>
    <property type="match status" value="1"/>
</dbReference>
<evidence type="ECO:0000256" key="3">
    <source>
        <dbReference type="SAM" id="MobiDB-lite"/>
    </source>
</evidence>
<dbReference type="eggNOG" id="KOG3138">
    <property type="taxonomic scope" value="Eukaryota"/>
</dbReference>
<keyword evidence="6" id="KW-1185">Reference proteome</keyword>
<protein>
    <submittedName>
        <fullName evidence="5">Similar to N-alpha-acetyltransferase 50 acc. no. Q6DBY2</fullName>
    </submittedName>
</protein>
<dbReference type="GO" id="GO:0007064">
    <property type="term" value="P:mitotic sister chromatid cohesion"/>
    <property type="evidence" value="ECO:0007669"/>
    <property type="project" value="TreeGrafter"/>
</dbReference>
<keyword evidence="2" id="KW-0012">Acyltransferase</keyword>
<evidence type="ECO:0000313" key="6">
    <source>
        <dbReference type="Proteomes" id="UP000018144"/>
    </source>
</evidence>
<dbReference type="PROSITE" id="PS51186">
    <property type="entry name" value="GNAT"/>
    <property type="match status" value="1"/>
</dbReference>
<dbReference type="InterPro" id="IPR000182">
    <property type="entry name" value="GNAT_dom"/>
</dbReference>
<dbReference type="OMA" id="ICCRLET"/>
<dbReference type="Pfam" id="PF00583">
    <property type="entry name" value="Acetyltransf_1"/>
    <property type="match status" value="1"/>
</dbReference>
<proteinExistence type="predicted"/>
<dbReference type="Proteomes" id="UP000018144">
    <property type="component" value="Unassembled WGS sequence"/>
</dbReference>
<dbReference type="GO" id="GO:0016747">
    <property type="term" value="F:acyltransferase activity, transferring groups other than amino-acyl groups"/>
    <property type="evidence" value="ECO:0007669"/>
    <property type="project" value="InterPro"/>
</dbReference>
<gene>
    <name evidence="5" type="ORF">PCON_06608</name>
</gene>
<feature type="region of interest" description="Disordered" evidence="3">
    <location>
        <begin position="71"/>
        <end position="105"/>
    </location>
</feature>
<keyword evidence="1 5" id="KW-0808">Transferase</keyword>
<dbReference type="OrthoDB" id="47374at2759"/>
<dbReference type="InterPro" id="IPR016181">
    <property type="entry name" value="Acyl_CoA_acyltransferase"/>
</dbReference>
<dbReference type="PANTHER" id="PTHR42919">
    <property type="entry name" value="N-ALPHA-ACETYLTRANSFERASE"/>
    <property type="match status" value="1"/>
</dbReference>
<evidence type="ECO:0000259" key="4">
    <source>
        <dbReference type="PROSITE" id="PS51186"/>
    </source>
</evidence>
<dbReference type="CDD" id="cd04301">
    <property type="entry name" value="NAT_SF"/>
    <property type="match status" value="1"/>
</dbReference>
<reference evidence="5 6" key="1">
    <citation type="journal article" date="2013" name="PLoS Genet.">
        <title>The genome and development-dependent transcriptomes of Pyronema confluens: a window into fungal evolution.</title>
        <authorList>
            <person name="Traeger S."/>
            <person name="Altegoer F."/>
            <person name="Freitag M."/>
            <person name="Gabaldon T."/>
            <person name="Kempken F."/>
            <person name="Kumar A."/>
            <person name="Marcet-Houben M."/>
            <person name="Poggeler S."/>
            <person name="Stajich J.E."/>
            <person name="Nowrousian M."/>
        </authorList>
    </citation>
    <scope>NUCLEOTIDE SEQUENCE [LARGE SCALE GENOMIC DNA]</scope>
    <source>
        <strain evidence="6">CBS 100304</strain>
        <tissue evidence="5">Vegetative mycelium</tissue>
    </source>
</reference>
<name>U4KYG9_PYROM</name>
<evidence type="ECO:0000313" key="5">
    <source>
        <dbReference type="EMBL" id="CCX07021.1"/>
    </source>
</evidence>
<sequence>MPPSKLTTAPSSSGNNIAALKRLNSLLLPVAYKDSFYKEIVSSPSLSALSRVASWGETVVGGICARYEADTTPSRPLTTTSGNGLASSASSTSSSTSSSGASSPGEGMISPTGIVYNDGKIYIMTLCVLSPFRNLGAASALLKDVVETAKSWGIREVYAHVWTENHEALEWYGKRGFVVEEEVIKGYYRKLRPDGARIVKLMIPRE</sequence>
<dbReference type="STRING" id="1076935.U4KYG9"/>
<dbReference type="InterPro" id="IPR051556">
    <property type="entry name" value="N-term/lysine_N-AcTrnsfr"/>
</dbReference>
<accession>U4KYG9</accession>
<dbReference type="AlphaFoldDB" id="U4KYG9"/>
<dbReference type="GO" id="GO:0031415">
    <property type="term" value="C:NatA complex"/>
    <property type="evidence" value="ECO:0007669"/>
    <property type="project" value="TreeGrafter"/>
</dbReference>
<dbReference type="SUPFAM" id="SSF55729">
    <property type="entry name" value="Acyl-CoA N-acyltransferases (Nat)"/>
    <property type="match status" value="1"/>
</dbReference>
<feature type="compositionally biased region" description="Low complexity" evidence="3">
    <location>
        <begin position="78"/>
        <end position="103"/>
    </location>
</feature>
<dbReference type="Gene3D" id="3.40.630.30">
    <property type="match status" value="1"/>
</dbReference>
<dbReference type="EMBL" id="HF935331">
    <property type="protein sequence ID" value="CCX07021.1"/>
    <property type="molecule type" value="Genomic_DNA"/>
</dbReference>
<organism evidence="5 6">
    <name type="scientific">Pyronema omphalodes (strain CBS 100304)</name>
    <name type="common">Pyronema confluens</name>
    <dbReference type="NCBI Taxonomy" id="1076935"/>
    <lineage>
        <taxon>Eukaryota</taxon>
        <taxon>Fungi</taxon>
        <taxon>Dikarya</taxon>
        <taxon>Ascomycota</taxon>
        <taxon>Pezizomycotina</taxon>
        <taxon>Pezizomycetes</taxon>
        <taxon>Pezizales</taxon>
        <taxon>Pyronemataceae</taxon>
        <taxon>Pyronema</taxon>
    </lineage>
</organism>
<evidence type="ECO:0000256" key="1">
    <source>
        <dbReference type="ARBA" id="ARBA00022679"/>
    </source>
</evidence>